<dbReference type="InterPro" id="IPR023753">
    <property type="entry name" value="FAD/NAD-binding_dom"/>
</dbReference>
<comment type="cofactor">
    <cofactor evidence="1">
        <name>FAD</name>
        <dbReference type="ChEBI" id="CHEBI:57692"/>
    </cofactor>
</comment>
<dbReference type="EMBL" id="WLXI01000044">
    <property type="protein sequence ID" value="MTD01870.1"/>
    <property type="molecule type" value="Genomic_DNA"/>
</dbReference>
<dbReference type="AlphaFoldDB" id="A0A6L6G9R8"/>
<dbReference type="GeneID" id="93825343"/>
<gene>
    <name evidence="7" type="ORF">GKS16_06265</name>
</gene>
<keyword evidence="4" id="KW-0274">FAD</keyword>
<dbReference type="Pfam" id="PF07992">
    <property type="entry name" value="Pyr_redox_2"/>
    <property type="match status" value="1"/>
</dbReference>
<dbReference type="RefSeq" id="WP_037593007.1">
    <property type="nucleotide sequence ID" value="NZ_BAABQA010000001.1"/>
</dbReference>
<name>A0A6L6G9R8_STRUB</name>
<evidence type="ECO:0000256" key="1">
    <source>
        <dbReference type="ARBA" id="ARBA00001974"/>
    </source>
</evidence>
<evidence type="ECO:0000259" key="6">
    <source>
        <dbReference type="Pfam" id="PF07992"/>
    </source>
</evidence>
<sequence>MQEVLVLGAGYAGLKTVRQLQKQSGDFHITLVDRNEYHYEATELHEVASGSQPKEKISFSIKDVINPKKVTFIQDDVVKVNPESNTVELKANGTLHYDYVVVALGFCSETFGISGAKENALEMVDIKSAENIHRHILKMMEKYRETKDKNYLRLLICGAGFTGIELAGALVDERKRYAEIAGVSENQIEIICVEAATRILPMFDDEMAQYGVDLIKKLGVQLMLGSMIKEIKPGEVVYVTSPDEDAERHSIVAETIIWTTGVSGSPVMAESGFAERRGRVIVNNDLRDPKYDNVYILGDVSALMDPESNRPYPTTAQIATRMGAHAAKNLLLQLKGEAPVDFSYKSLGTVASVGNTHAFGLVGSSKIKGYPASVAKKGIMNKSLIEMGGLKELLAKGRFDLYH</sequence>
<comment type="caution">
    <text evidence="7">The sequence shown here is derived from an EMBL/GenBank/DDBJ whole genome shotgun (WGS) entry which is preliminary data.</text>
</comment>
<proteinExistence type="inferred from homology"/>
<dbReference type="SUPFAM" id="SSF51905">
    <property type="entry name" value="FAD/NAD(P)-binding domain"/>
    <property type="match status" value="2"/>
</dbReference>
<keyword evidence="5" id="KW-0560">Oxidoreductase</keyword>
<evidence type="ECO:0000256" key="3">
    <source>
        <dbReference type="ARBA" id="ARBA00022630"/>
    </source>
</evidence>
<evidence type="ECO:0000256" key="4">
    <source>
        <dbReference type="ARBA" id="ARBA00022827"/>
    </source>
</evidence>
<accession>A0A6L6G9R8</accession>
<keyword evidence="3" id="KW-0285">Flavoprotein</keyword>
<organism evidence="7 8">
    <name type="scientific">Streptococcus uberis</name>
    <dbReference type="NCBI Taxonomy" id="1349"/>
    <lineage>
        <taxon>Bacteria</taxon>
        <taxon>Bacillati</taxon>
        <taxon>Bacillota</taxon>
        <taxon>Bacilli</taxon>
        <taxon>Lactobacillales</taxon>
        <taxon>Streptococcaceae</taxon>
        <taxon>Streptococcus</taxon>
    </lineage>
</organism>
<dbReference type="PANTHER" id="PTHR42913">
    <property type="entry name" value="APOPTOSIS-INDUCING FACTOR 1"/>
    <property type="match status" value="1"/>
</dbReference>
<evidence type="ECO:0000256" key="5">
    <source>
        <dbReference type="ARBA" id="ARBA00023002"/>
    </source>
</evidence>
<comment type="similarity">
    <text evidence="2">Belongs to the NADH dehydrogenase family.</text>
</comment>
<dbReference type="PRINTS" id="PR00368">
    <property type="entry name" value="FADPNR"/>
</dbReference>
<evidence type="ECO:0000313" key="8">
    <source>
        <dbReference type="Proteomes" id="UP000483839"/>
    </source>
</evidence>
<dbReference type="GO" id="GO:0019646">
    <property type="term" value="P:aerobic electron transport chain"/>
    <property type="evidence" value="ECO:0007669"/>
    <property type="project" value="TreeGrafter"/>
</dbReference>
<dbReference type="InterPro" id="IPR036188">
    <property type="entry name" value="FAD/NAD-bd_sf"/>
</dbReference>
<reference evidence="7 8" key="1">
    <citation type="submission" date="2019-11" db="EMBL/GenBank/DDBJ databases">
        <title>Streptococcus uberis isolated from clinical mastitis cases on a southeastern Queensland dairy.</title>
        <authorList>
            <person name="Workentine M.L."/>
            <person name="Price R."/>
            <person name="Olchowy T."/>
        </authorList>
    </citation>
    <scope>NUCLEOTIDE SEQUENCE [LARGE SCALE GENOMIC DNA]</scope>
    <source>
        <strain evidence="7 8">OLC4459-A17</strain>
    </source>
</reference>
<dbReference type="PANTHER" id="PTHR42913:SF3">
    <property type="entry name" value="64 KDA MITOCHONDRIAL NADH DEHYDROGENASE (EUROFUNG)"/>
    <property type="match status" value="1"/>
</dbReference>
<feature type="domain" description="FAD/NAD(P)-binding" evidence="6">
    <location>
        <begin position="3"/>
        <end position="323"/>
    </location>
</feature>
<protein>
    <submittedName>
        <fullName evidence="7">NAD(P)/FAD-dependent oxidoreductase</fullName>
    </submittedName>
</protein>
<dbReference type="Gene3D" id="3.50.50.100">
    <property type="match status" value="1"/>
</dbReference>
<dbReference type="GO" id="GO:0003955">
    <property type="term" value="F:NAD(P)H dehydrogenase (quinone) activity"/>
    <property type="evidence" value="ECO:0007669"/>
    <property type="project" value="TreeGrafter"/>
</dbReference>
<evidence type="ECO:0000256" key="2">
    <source>
        <dbReference type="ARBA" id="ARBA00005272"/>
    </source>
</evidence>
<dbReference type="PRINTS" id="PR00411">
    <property type="entry name" value="PNDRDTASEI"/>
</dbReference>
<evidence type="ECO:0000313" key="7">
    <source>
        <dbReference type="EMBL" id="MTD01870.1"/>
    </source>
</evidence>
<dbReference type="InterPro" id="IPR051169">
    <property type="entry name" value="NADH-Q_oxidoreductase"/>
</dbReference>
<dbReference type="Proteomes" id="UP000483839">
    <property type="component" value="Unassembled WGS sequence"/>
</dbReference>